<dbReference type="GO" id="GO:0046872">
    <property type="term" value="F:metal ion binding"/>
    <property type="evidence" value="ECO:0007669"/>
    <property type="project" value="UniProtKB-KW"/>
</dbReference>
<reference evidence="6" key="1">
    <citation type="submission" date="2021-08" db="EMBL/GenBank/DDBJ databases">
        <title>Hoeflea bacterium WL0058 sp. nov., isolated from the sediment.</title>
        <authorList>
            <person name="Wang L."/>
            <person name="Zhang D."/>
        </authorList>
    </citation>
    <scope>NUCLEOTIDE SEQUENCE</scope>
    <source>
        <strain evidence="6">WL0058</strain>
    </source>
</reference>
<dbReference type="Proteomes" id="UP001196509">
    <property type="component" value="Unassembled WGS sequence"/>
</dbReference>
<evidence type="ECO:0000313" key="6">
    <source>
        <dbReference type="EMBL" id="MBW8636103.1"/>
    </source>
</evidence>
<protein>
    <submittedName>
        <fullName evidence="6">Phosphodiesterase</fullName>
    </submittedName>
</protein>
<proteinExistence type="inferred from homology"/>
<feature type="domain" description="Calcineurin-like phosphoesterase" evidence="5">
    <location>
        <begin position="3"/>
        <end position="196"/>
    </location>
</feature>
<gene>
    <name evidence="6" type="ORF">K1W69_02805</name>
</gene>
<name>A0AAE2ZKU2_9HYPH</name>
<dbReference type="Gene3D" id="3.60.21.10">
    <property type="match status" value="1"/>
</dbReference>
<dbReference type="Pfam" id="PF00149">
    <property type="entry name" value="Metallophos"/>
    <property type="match status" value="1"/>
</dbReference>
<dbReference type="RefSeq" id="WP_220226810.1">
    <property type="nucleotide sequence ID" value="NZ_JAICBX010000001.1"/>
</dbReference>
<sequence length="290" mass="32629">MAKFIHLTDVHVVGEGKTMYGSDPAKRLAGAVESINAEQSDAEFAVIGGDLTHWGGPEEYEAVKKAVSGLTIPLVLMVGNHDAVPELRRHFPDAFDDGNGFVQGVWRTDAGKCLFLQTLQEGVHSGHYCEKRQAWLKAQLDADDEPVFLFMHHPPFEVGIAGMDGSRMLDSEALWSILEPHRARIRHLFFGHIHRPIFGSWRGVPVSCMRSTNQQLALDLRDETENPDIRRVPGNMEEPAYGVVLADRDTVIVHMHEYRRRTPEFLFIPPPDQREGRGYAHDMKLEGFEG</sequence>
<evidence type="ECO:0000256" key="1">
    <source>
        <dbReference type="ARBA" id="ARBA00022723"/>
    </source>
</evidence>
<keyword evidence="1" id="KW-0479">Metal-binding</keyword>
<evidence type="ECO:0000259" key="5">
    <source>
        <dbReference type="Pfam" id="PF00149"/>
    </source>
</evidence>
<dbReference type="PANTHER" id="PTHR42988:SF2">
    <property type="entry name" value="CYCLIC NUCLEOTIDE PHOSPHODIESTERASE CBUA0032-RELATED"/>
    <property type="match status" value="1"/>
</dbReference>
<dbReference type="InterPro" id="IPR050884">
    <property type="entry name" value="CNP_phosphodiesterase-III"/>
</dbReference>
<dbReference type="InterPro" id="IPR029052">
    <property type="entry name" value="Metallo-depent_PP-like"/>
</dbReference>
<dbReference type="InterPro" id="IPR026575">
    <property type="entry name" value="GpdQ/CpdA-like"/>
</dbReference>
<comment type="similarity">
    <text evidence="4">Belongs to the cyclic nucleotide phosphodiesterase class-III family.</text>
</comment>
<keyword evidence="7" id="KW-1185">Reference proteome</keyword>
<keyword evidence="3" id="KW-0408">Iron</keyword>
<dbReference type="PANTHER" id="PTHR42988">
    <property type="entry name" value="PHOSPHOHYDROLASE"/>
    <property type="match status" value="1"/>
</dbReference>
<evidence type="ECO:0000256" key="3">
    <source>
        <dbReference type="ARBA" id="ARBA00023004"/>
    </source>
</evidence>
<dbReference type="InterPro" id="IPR004843">
    <property type="entry name" value="Calcineurin-like_PHP"/>
</dbReference>
<evidence type="ECO:0000313" key="7">
    <source>
        <dbReference type="Proteomes" id="UP001196509"/>
    </source>
</evidence>
<dbReference type="EMBL" id="JAICBX010000001">
    <property type="protein sequence ID" value="MBW8636103.1"/>
    <property type="molecule type" value="Genomic_DNA"/>
</dbReference>
<comment type="caution">
    <text evidence="6">The sequence shown here is derived from an EMBL/GenBank/DDBJ whole genome shotgun (WGS) entry which is preliminary data.</text>
</comment>
<evidence type="ECO:0000256" key="4">
    <source>
        <dbReference type="ARBA" id="ARBA00025742"/>
    </source>
</evidence>
<accession>A0AAE2ZKU2</accession>
<dbReference type="SUPFAM" id="SSF56300">
    <property type="entry name" value="Metallo-dependent phosphatases"/>
    <property type="match status" value="1"/>
</dbReference>
<dbReference type="GO" id="GO:0004112">
    <property type="term" value="F:cyclic-nucleotide phosphodiesterase activity"/>
    <property type="evidence" value="ECO:0007669"/>
    <property type="project" value="InterPro"/>
</dbReference>
<keyword evidence="2" id="KW-0378">Hydrolase</keyword>
<dbReference type="AlphaFoldDB" id="A0AAE2ZKU2"/>
<dbReference type="CDD" id="cd07402">
    <property type="entry name" value="MPP_GpdQ"/>
    <property type="match status" value="1"/>
</dbReference>
<evidence type="ECO:0000256" key="2">
    <source>
        <dbReference type="ARBA" id="ARBA00022801"/>
    </source>
</evidence>
<organism evidence="6 7">
    <name type="scientific">Flavimaribacter sediminis</name>
    <dbReference type="NCBI Taxonomy" id="2865987"/>
    <lineage>
        <taxon>Bacteria</taxon>
        <taxon>Pseudomonadati</taxon>
        <taxon>Pseudomonadota</taxon>
        <taxon>Alphaproteobacteria</taxon>
        <taxon>Hyphomicrobiales</taxon>
        <taxon>Rhizobiaceae</taxon>
        <taxon>Flavimaribacter</taxon>
    </lineage>
</organism>